<keyword evidence="12" id="KW-1185">Reference proteome</keyword>
<evidence type="ECO:0000256" key="6">
    <source>
        <dbReference type="SAM" id="Coils"/>
    </source>
</evidence>
<evidence type="ECO:0000256" key="2">
    <source>
        <dbReference type="ARBA" id="ARBA00022723"/>
    </source>
</evidence>
<evidence type="ECO:0008006" key="13">
    <source>
        <dbReference type="Google" id="ProtNLM"/>
    </source>
</evidence>
<dbReference type="SUPFAM" id="SSF50044">
    <property type="entry name" value="SH3-domain"/>
    <property type="match status" value="2"/>
</dbReference>
<keyword evidence="2" id="KW-0479">Metal-binding</keyword>
<dbReference type="Proteomes" id="UP000076798">
    <property type="component" value="Unassembled WGS sequence"/>
</dbReference>
<dbReference type="Gene3D" id="1.20.1270.60">
    <property type="entry name" value="Arfaptin homology (AH) domain/BAR domain"/>
    <property type="match status" value="1"/>
</dbReference>
<dbReference type="OrthoDB" id="8783038at2759"/>
<evidence type="ECO:0000259" key="10">
    <source>
        <dbReference type="PROSITE" id="PS51741"/>
    </source>
</evidence>
<dbReference type="PROSITE" id="PS00479">
    <property type="entry name" value="ZF_DAG_PE_1"/>
    <property type="match status" value="1"/>
</dbReference>
<dbReference type="CDD" id="cd20824">
    <property type="entry name" value="C1_SpBZZ1-like"/>
    <property type="match status" value="1"/>
</dbReference>
<keyword evidence="3" id="KW-0862">Zinc</keyword>
<dbReference type="InterPro" id="IPR031160">
    <property type="entry name" value="F_BAR_dom"/>
</dbReference>
<dbReference type="Gene3D" id="2.30.30.40">
    <property type="entry name" value="SH3 Domains"/>
    <property type="match status" value="2"/>
</dbReference>
<reference evidence="11 12" key="1">
    <citation type="journal article" date="2016" name="Mol. Biol. Evol.">
        <title>Comparative Genomics of Early-Diverging Mushroom-Forming Fungi Provides Insights into the Origins of Lignocellulose Decay Capabilities.</title>
        <authorList>
            <person name="Nagy L.G."/>
            <person name="Riley R."/>
            <person name="Tritt A."/>
            <person name="Adam C."/>
            <person name="Daum C."/>
            <person name="Floudas D."/>
            <person name="Sun H."/>
            <person name="Yadav J.S."/>
            <person name="Pangilinan J."/>
            <person name="Larsson K.H."/>
            <person name="Matsuura K."/>
            <person name="Barry K."/>
            <person name="Labutti K."/>
            <person name="Kuo R."/>
            <person name="Ohm R.A."/>
            <person name="Bhattacharya S.S."/>
            <person name="Shirouzu T."/>
            <person name="Yoshinaga Y."/>
            <person name="Martin F.M."/>
            <person name="Grigoriev I.V."/>
            <person name="Hibbett D.S."/>
        </authorList>
    </citation>
    <scope>NUCLEOTIDE SEQUENCE [LARGE SCALE GENOMIC DNA]</scope>
    <source>
        <strain evidence="11 12">HHB10207 ss-3</strain>
    </source>
</reference>
<evidence type="ECO:0000256" key="5">
    <source>
        <dbReference type="PROSITE-ProRule" id="PRU01077"/>
    </source>
</evidence>
<keyword evidence="5 6" id="KW-0175">Coiled coil</keyword>
<dbReference type="GO" id="GO:0030036">
    <property type="term" value="P:actin cytoskeleton organization"/>
    <property type="evidence" value="ECO:0007669"/>
    <property type="project" value="UniProtKB-ARBA"/>
</dbReference>
<evidence type="ECO:0000313" key="12">
    <source>
        <dbReference type="Proteomes" id="UP000076798"/>
    </source>
</evidence>
<evidence type="ECO:0000313" key="11">
    <source>
        <dbReference type="EMBL" id="KZT34484.1"/>
    </source>
</evidence>
<evidence type="ECO:0000256" key="4">
    <source>
        <dbReference type="PROSITE-ProRule" id="PRU00192"/>
    </source>
</evidence>
<evidence type="ECO:0000256" key="1">
    <source>
        <dbReference type="ARBA" id="ARBA00022443"/>
    </source>
</evidence>
<sequence>MDTPCYGKELPDQFDLISKVSEAQLGLISDVRDLIKERSSLERDYAAKLQALAKKASDKKSRRMASLVLGEEPTKAWDEDTLRRSTLDSAYSQLIASMESSSLDHVTLADALISQVSEDLRALERHHEESQKKQNSFYQRLLSERDKIYAERAKYKQKYDDECLELQSLRNKQDRSQDDKQTEKFQKQADLQRVEMLNGKNNFIVTTAVANQIKSYFYDVELPEIEDQLQQIQSHLVTRLVQLLLRAQSLHHVHINALDGQIDFTKSALEKVDPVADHRLFIEYNVRPFTSPSDLEFEPCATYYDTPDIAAEPEPKIYLQNKLNHCHERLAEISPLVESKRNEVSRIKEVVAAYTKDPELGDLDEVFENYLNTRHQLSVLTASECALKAESEVLMNALDGDVGDRIPHAFKSSAFSIPTPCAYCKNSIWGLSKQGKTCKSCGISVHNKCELKVPAQCGFSHAPRSRAPSLRVPSVKSSNSRISQNSAPLSSSPRSSLMPASTSEESLVTAVLLFEFKATTPYELSVSEGAIVQILEEDDGSGWLKVSDGRKSGLIPTSYVEFQGEGTATEASSTHRSISSQGCGVYVRALYDYKSQGEDELALRVGQTLELSAGPDGGKNYADGWWEGINELGAKGIFPSNYVELC</sequence>
<keyword evidence="1 4" id="KW-0728">SH3 domain</keyword>
<dbReference type="PRINTS" id="PR00008">
    <property type="entry name" value="DAGPEDOMAIN"/>
</dbReference>
<dbReference type="InterPro" id="IPR001452">
    <property type="entry name" value="SH3_domain"/>
</dbReference>
<dbReference type="SMART" id="SM00109">
    <property type="entry name" value="C1"/>
    <property type="match status" value="1"/>
</dbReference>
<name>A0A165ZNJ9_9AGAM</name>
<accession>A0A165ZNJ9</accession>
<evidence type="ECO:0000256" key="3">
    <source>
        <dbReference type="ARBA" id="ARBA00022833"/>
    </source>
</evidence>
<feature type="compositionally biased region" description="Low complexity" evidence="7">
    <location>
        <begin position="483"/>
        <end position="500"/>
    </location>
</feature>
<dbReference type="SUPFAM" id="SSF103657">
    <property type="entry name" value="BAR/IMD domain-like"/>
    <property type="match status" value="1"/>
</dbReference>
<evidence type="ECO:0000259" key="8">
    <source>
        <dbReference type="PROSITE" id="PS50002"/>
    </source>
</evidence>
<dbReference type="InterPro" id="IPR046349">
    <property type="entry name" value="C1-like_sf"/>
</dbReference>
<dbReference type="PROSITE" id="PS51741">
    <property type="entry name" value="F_BAR"/>
    <property type="match status" value="1"/>
</dbReference>
<dbReference type="SMART" id="SM00055">
    <property type="entry name" value="FCH"/>
    <property type="match status" value="1"/>
</dbReference>
<dbReference type="Pfam" id="PF00018">
    <property type="entry name" value="SH3_1"/>
    <property type="match status" value="1"/>
</dbReference>
<protein>
    <recommendedName>
        <fullName evidence="13">FCH-domain-containing protein</fullName>
    </recommendedName>
</protein>
<feature type="domain" description="F-BAR" evidence="10">
    <location>
        <begin position="4"/>
        <end position="277"/>
    </location>
</feature>
<dbReference type="GO" id="GO:0030833">
    <property type="term" value="P:regulation of actin filament polymerization"/>
    <property type="evidence" value="ECO:0007669"/>
    <property type="project" value="TreeGrafter"/>
</dbReference>
<dbReference type="PANTHER" id="PTHR15735:SF21">
    <property type="entry name" value="PROTEIN NERVOUS WRECK"/>
    <property type="match status" value="1"/>
</dbReference>
<dbReference type="PROSITE" id="PS50002">
    <property type="entry name" value="SH3"/>
    <property type="match status" value="2"/>
</dbReference>
<dbReference type="Gene3D" id="3.30.60.20">
    <property type="match status" value="1"/>
</dbReference>
<dbReference type="InterPro" id="IPR027267">
    <property type="entry name" value="AH/BAR_dom_sf"/>
</dbReference>
<dbReference type="InterPro" id="IPR036028">
    <property type="entry name" value="SH3-like_dom_sf"/>
</dbReference>
<feature type="domain" description="SH3" evidence="8">
    <location>
        <begin position="505"/>
        <end position="565"/>
    </location>
</feature>
<dbReference type="InterPro" id="IPR001060">
    <property type="entry name" value="FCH_dom"/>
</dbReference>
<dbReference type="InterPro" id="IPR002219">
    <property type="entry name" value="PKC_DAG/PE"/>
</dbReference>
<organism evidence="11 12">
    <name type="scientific">Sistotremastrum suecicum HHB10207 ss-3</name>
    <dbReference type="NCBI Taxonomy" id="1314776"/>
    <lineage>
        <taxon>Eukaryota</taxon>
        <taxon>Fungi</taxon>
        <taxon>Dikarya</taxon>
        <taxon>Basidiomycota</taxon>
        <taxon>Agaricomycotina</taxon>
        <taxon>Agaricomycetes</taxon>
        <taxon>Sistotremastrales</taxon>
        <taxon>Sistotremastraceae</taxon>
        <taxon>Sistotremastrum</taxon>
    </lineage>
</organism>
<feature type="coiled-coil region" evidence="6">
    <location>
        <begin position="113"/>
        <end position="172"/>
    </location>
</feature>
<dbReference type="PROSITE" id="PS50081">
    <property type="entry name" value="ZF_DAG_PE_2"/>
    <property type="match status" value="1"/>
</dbReference>
<dbReference type="Pfam" id="PF00130">
    <property type="entry name" value="C1_1"/>
    <property type="match status" value="1"/>
</dbReference>
<dbReference type="Pfam" id="PF00611">
    <property type="entry name" value="FCH"/>
    <property type="match status" value="1"/>
</dbReference>
<evidence type="ECO:0000256" key="7">
    <source>
        <dbReference type="SAM" id="MobiDB-lite"/>
    </source>
</evidence>
<feature type="domain" description="SH3" evidence="8">
    <location>
        <begin position="582"/>
        <end position="646"/>
    </location>
</feature>
<dbReference type="GO" id="GO:0030864">
    <property type="term" value="C:cortical actin cytoskeleton"/>
    <property type="evidence" value="ECO:0007669"/>
    <property type="project" value="UniProtKB-ARBA"/>
</dbReference>
<evidence type="ECO:0000259" key="9">
    <source>
        <dbReference type="PROSITE" id="PS50081"/>
    </source>
</evidence>
<dbReference type="InterPro" id="IPR020454">
    <property type="entry name" value="DAG/PE-bd"/>
</dbReference>
<dbReference type="CDD" id="cd00174">
    <property type="entry name" value="SH3"/>
    <property type="match status" value="1"/>
</dbReference>
<proteinExistence type="predicted"/>
<gene>
    <name evidence="11" type="ORF">SISSUDRAFT_1052728</name>
</gene>
<dbReference type="SUPFAM" id="SSF57889">
    <property type="entry name" value="Cysteine-rich domain"/>
    <property type="match status" value="1"/>
</dbReference>
<dbReference type="Pfam" id="PF14604">
    <property type="entry name" value="SH3_9"/>
    <property type="match status" value="1"/>
</dbReference>
<feature type="region of interest" description="Disordered" evidence="7">
    <location>
        <begin position="462"/>
        <end position="500"/>
    </location>
</feature>
<dbReference type="PRINTS" id="PR00452">
    <property type="entry name" value="SH3DOMAIN"/>
</dbReference>
<dbReference type="SMART" id="SM00326">
    <property type="entry name" value="SH3"/>
    <property type="match status" value="2"/>
</dbReference>
<dbReference type="EMBL" id="KV428179">
    <property type="protein sequence ID" value="KZT34484.1"/>
    <property type="molecule type" value="Genomic_DNA"/>
</dbReference>
<feature type="domain" description="Phorbol-ester/DAG-type" evidence="9">
    <location>
        <begin position="407"/>
        <end position="457"/>
    </location>
</feature>
<dbReference type="STRING" id="1314776.A0A165ZNJ9"/>
<dbReference type="GO" id="GO:0046872">
    <property type="term" value="F:metal ion binding"/>
    <property type="evidence" value="ECO:0007669"/>
    <property type="project" value="UniProtKB-KW"/>
</dbReference>
<dbReference type="PANTHER" id="PTHR15735">
    <property type="entry name" value="FCH AND DOUBLE SH3 DOMAINS PROTEIN"/>
    <property type="match status" value="1"/>
</dbReference>
<dbReference type="AlphaFoldDB" id="A0A165ZNJ9"/>